<feature type="coiled-coil region" evidence="1">
    <location>
        <begin position="267"/>
        <end position="294"/>
    </location>
</feature>
<evidence type="ECO:0000313" key="3">
    <source>
        <dbReference type="Proteomes" id="UP001161669"/>
    </source>
</evidence>
<dbReference type="KEGG" id="vg:80540649"/>
<keyword evidence="3" id="KW-1185">Reference proteome</keyword>
<dbReference type="PANTHER" id="PTHR46586:SF3">
    <property type="entry name" value="ANKYRIN REPEAT-CONTAINING PROTEIN"/>
    <property type="match status" value="1"/>
</dbReference>
<evidence type="ECO:0000313" key="2">
    <source>
        <dbReference type="EMBL" id="BBI30297.1"/>
    </source>
</evidence>
<protein>
    <submittedName>
        <fullName evidence="2">Ankyrin repeat protein</fullName>
    </submittedName>
</protein>
<reference evidence="3" key="1">
    <citation type="journal article" date="2019" name="J. Virol.">
        <title>Medusavirus, a novel large DNA virus discovered from hot spring water.</title>
        <authorList>
            <person name="Yoshikawa G."/>
            <person name="Blanc-Mathieu R."/>
            <person name="Song C."/>
            <person name="Kayama Y."/>
            <person name="Mochizuki T."/>
            <person name="Murata K."/>
            <person name="Ogata H."/>
            <person name="Takemura M."/>
        </authorList>
    </citation>
    <scope>NUCLEOTIDE SEQUENCE [LARGE SCALE GENOMIC DNA]</scope>
</reference>
<name>A0A3T1CWT6_9VIRU</name>
<organism evidence="2 3">
    <name type="scientific">Acanthamoeba castellanii medusavirus J1</name>
    <dbReference type="NCBI Taxonomy" id="3114988"/>
    <lineage>
        <taxon>Viruses</taxon>
        <taxon>Varidnaviria</taxon>
        <taxon>Bamfordvirae</taxon>
        <taxon>Nucleocytoviricota</taxon>
        <taxon>Megaviricetes</taxon>
        <taxon>Mamonoviridae</taxon>
        <taxon>Medusavirus</taxon>
        <taxon>Medusavirus medusae</taxon>
    </lineage>
</organism>
<dbReference type="Proteomes" id="UP001161669">
    <property type="component" value="Segment"/>
</dbReference>
<evidence type="ECO:0000256" key="1">
    <source>
        <dbReference type="SAM" id="Coils"/>
    </source>
</evidence>
<dbReference type="InterPro" id="IPR036770">
    <property type="entry name" value="Ankyrin_rpt-contain_sf"/>
</dbReference>
<accession>A0A3T1CWT6</accession>
<dbReference type="EMBL" id="AP018495">
    <property type="protein sequence ID" value="BBI30297.1"/>
    <property type="molecule type" value="Genomic_DNA"/>
</dbReference>
<dbReference type="InterPro" id="IPR052050">
    <property type="entry name" value="SecEffector_AnkRepeat"/>
</dbReference>
<dbReference type="Pfam" id="PF12796">
    <property type="entry name" value="Ank_2"/>
    <property type="match status" value="1"/>
</dbReference>
<dbReference type="SUPFAM" id="SSF48403">
    <property type="entry name" value="Ankyrin repeat"/>
    <property type="match status" value="1"/>
</dbReference>
<keyword evidence="1" id="KW-0175">Coiled coil</keyword>
<dbReference type="InterPro" id="IPR002110">
    <property type="entry name" value="Ankyrin_rpt"/>
</dbReference>
<dbReference type="Gene3D" id="1.25.40.20">
    <property type="entry name" value="Ankyrin repeat-containing domain"/>
    <property type="match status" value="1"/>
</dbReference>
<dbReference type="PANTHER" id="PTHR46586">
    <property type="entry name" value="ANKYRIN REPEAT-CONTAINING PROTEIN"/>
    <property type="match status" value="1"/>
</dbReference>
<proteinExistence type="predicted"/>
<sequence length="468" mass="52015">MLRDEEVQRCIEAANEEDWATVTVLLKELGSWSYNLFEQAIKDGHLPIIKHLISYGIGFPCRSCEKAIAGGQLEVLKLLCSHGCKPEEDYAVNQAAAAGSTDVLQWLVEEKRLPVTSYAYTSAAEEGHLAVLEWLHQRDYPWEKSCVDGAVKRGQLAVLEWFDALGCPWTAEHCAAAAREGHLAVVRWLMTRGCPMDASACIAAAHNGHLEILQCLADHGCPMDNAACIAAARRGGRPEVVAWLRRHEDPAVLAAERQEIETVAASRKRARESLDRHDAAIAEHKESIKRIKVEAAEERACSRLFDVLEPILTGETRSMDWWNDKLGSGPECPSWFFFDGMDDAAIAIILGKPCALLDSEVQSLMRRRLRIVDREAQLVVPVTSEYYANSDYEDSARIHSDDDWKVVLSDGSERSECNLAIDSGKALDKWLRKNGDEGDREYDGDSDGHRYTTTITVSGLLIDVTPVV</sequence>